<dbReference type="RefSeq" id="XP_028534584.1">
    <property type="nucleotide sequence ID" value="XM_028678279.1"/>
</dbReference>
<dbReference type="OrthoDB" id="375750at2759"/>
<dbReference type="EMBL" id="LN835307">
    <property type="protein sequence ID" value="CRH01585.1"/>
    <property type="molecule type" value="Genomic_DNA"/>
</dbReference>
<name>A0A1J1HAQ1_PLARL</name>
<sequence length="262" mass="31548">MKNFIFNIIIIQLLLNFGNECYEIIKCIDGSSSSKKPSGVKQFFKKIKNKYDKFKESYKKSYNLKERDVEGSYRLEAHYNINQELEKKFKWKLFYSYFNKGKSLCHYLKLKRRYKKKYESETFSFKNYFSDVNIVFSQFKAQYTDVIFNVELFGNNKVVVHYDLKISDKIARYLTNVIKLTVFKHNPKPPSWKLKFNFLNGKKKLVIAVPTDVPGLFFTFYYEIIAFRNYFSSPFSLYGDIYFKFDNSFRRYKAGYFSIKRL</sequence>
<dbReference type="KEGG" id="prel:PRELSG_1247200"/>
<dbReference type="GeneID" id="39737716"/>
<proteinExistence type="predicted"/>
<feature type="signal peptide" evidence="1">
    <location>
        <begin position="1"/>
        <end position="21"/>
    </location>
</feature>
<dbReference type="VEuPathDB" id="PlasmoDB:PRELSG_1247200"/>
<accession>A0A1J1HAQ1</accession>
<dbReference type="AlphaFoldDB" id="A0A1J1HAQ1"/>
<reference evidence="2 3" key="1">
    <citation type="submission" date="2015-04" db="EMBL/GenBank/DDBJ databases">
        <authorList>
            <consortium name="Pathogen Informatics"/>
        </authorList>
    </citation>
    <scope>NUCLEOTIDE SEQUENCE [LARGE SCALE GENOMIC DNA]</scope>
    <source>
        <strain evidence="2 3">SGS1</strain>
    </source>
</reference>
<feature type="chain" id="PRO_5013063021" description="Fam-a protein" evidence="1">
    <location>
        <begin position="22"/>
        <end position="262"/>
    </location>
</feature>
<organism evidence="2 3">
    <name type="scientific">Plasmodium relictum</name>
    <dbReference type="NCBI Taxonomy" id="85471"/>
    <lineage>
        <taxon>Eukaryota</taxon>
        <taxon>Sar</taxon>
        <taxon>Alveolata</taxon>
        <taxon>Apicomplexa</taxon>
        <taxon>Aconoidasida</taxon>
        <taxon>Haemosporida</taxon>
        <taxon>Plasmodiidae</taxon>
        <taxon>Plasmodium</taxon>
        <taxon>Plasmodium (Haemamoeba)</taxon>
    </lineage>
</organism>
<evidence type="ECO:0000313" key="2">
    <source>
        <dbReference type="EMBL" id="CRH01585.1"/>
    </source>
</evidence>
<dbReference type="Proteomes" id="UP000220158">
    <property type="component" value="Chromosome 12"/>
</dbReference>
<evidence type="ECO:0000256" key="1">
    <source>
        <dbReference type="SAM" id="SignalP"/>
    </source>
</evidence>
<keyword evidence="1" id="KW-0732">Signal</keyword>
<evidence type="ECO:0000313" key="3">
    <source>
        <dbReference type="Proteomes" id="UP000220158"/>
    </source>
</evidence>
<gene>
    <name evidence="2" type="ORF">PRELSG_1247200</name>
</gene>
<evidence type="ECO:0008006" key="4">
    <source>
        <dbReference type="Google" id="ProtNLM"/>
    </source>
</evidence>
<protein>
    <recommendedName>
        <fullName evidence="4">Fam-a protein</fullName>
    </recommendedName>
</protein>
<keyword evidence="3" id="KW-1185">Reference proteome</keyword>